<proteinExistence type="predicted"/>
<accession>A0A1Q5UQK6</accession>
<dbReference type="Gene3D" id="3.40.50.1820">
    <property type="entry name" value="alpha/beta hydrolase"/>
    <property type="match status" value="1"/>
</dbReference>
<sequence length="68" mass="7744">MINQFKADMPRPLLASAIISGQANYTWVSRAEAATHFKKQFKTWDPRVLERWLQYGLHGLPGSDTVTP</sequence>
<dbReference type="EMBL" id="MNBE01000058">
    <property type="protein sequence ID" value="OKP14760.1"/>
    <property type="molecule type" value="Genomic_DNA"/>
</dbReference>
<dbReference type="GO" id="GO:0072330">
    <property type="term" value="P:monocarboxylic acid biosynthetic process"/>
    <property type="evidence" value="ECO:0007669"/>
    <property type="project" value="UniProtKB-ARBA"/>
</dbReference>
<comment type="caution">
    <text evidence="1">The sequence shown here is derived from an EMBL/GenBank/DDBJ whole genome shotgun (WGS) entry which is preliminary data.</text>
</comment>
<protein>
    <submittedName>
        <fullName evidence="1">Uncharacterized protein</fullName>
    </submittedName>
</protein>
<dbReference type="AlphaFoldDB" id="A0A1Q5UQK6"/>
<organism evidence="1 2">
    <name type="scientific">Penicillium subrubescens</name>
    <dbReference type="NCBI Taxonomy" id="1316194"/>
    <lineage>
        <taxon>Eukaryota</taxon>
        <taxon>Fungi</taxon>
        <taxon>Dikarya</taxon>
        <taxon>Ascomycota</taxon>
        <taxon>Pezizomycotina</taxon>
        <taxon>Eurotiomycetes</taxon>
        <taxon>Eurotiomycetidae</taxon>
        <taxon>Eurotiales</taxon>
        <taxon>Aspergillaceae</taxon>
        <taxon>Penicillium</taxon>
    </lineage>
</organism>
<reference evidence="1 2" key="1">
    <citation type="submission" date="2016-10" db="EMBL/GenBank/DDBJ databases">
        <title>Genome sequence of the ascomycete fungus Penicillium subrubescens.</title>
        <authorList>
            <person name="De Vries R.P."/>
            <person name="Peng M."/>
            <person name="Dilokpimol A."/>
            <person name="Hilden K."/>
            <person name="Makela M.R."/>
            <person name="Grigoriev I."/>
            <person name="Riley R."/>
            <person name="Granchi Z."/>
        </authorList>
    </citation>
    <scope>NUCLEOTIDE SEQUENCE [LARGE SCALE GENOMIC DNA]</scope>
    <source>
        <strain evidence="1 2">CBS 132785</strain>
    </source>
</reference>
<name>A0A1Q5UQK6_9EURO</name>
<keyword evidence="2" id="KW-1185">Reference proteome</keyword>
<dbReference type="Proteomes" id="UP000186955">
    <property type="component" value="Unassembled WGS sequence"/>
</dbReference>
<dbReference type="InterPro" id="IPR029058">
    <property type="entry name" value="AB_hydrolase_fold"/>
</dbReference>
<dbReference type="GO" id="GO:0017000">
    <property type="term" value="P:antibiotic biosynthetic process"/>
    <property type="evidence" value="ECO:0007669"/>
    <property type="project" value="UniProtKB-ARBA"/>
</dbReference>
<gene>
    <name evidence="1" type="ORF">PENSUB_5824</name>
</gene>
<evidence type="ECO:0000313" key="2">
    <source>
        <dbReference type="Proteomes" id="UP000186955"/>
    </source>
</evidence>
<evidence type="ECO:0000313" key="1">
    <source>
        <dbReference type="EMBL" id="OKP14760.1"/>
    </source>
</evidence>